<evidence type="ECO:0000313" key="2">
    <source>
        <dbReference type="EMBL" id="CBN74142.1"/>
    </source>
</evidence>
<feature type="region of interest" description="Disordered" evidence="1">
    <location>
        <begin position="161"/>
        <end position="185"/>
    </location>
</feature>
<reference evidence="2 3" key="1">
    <citation type="journal article" date="2010" name="Nature">
        <title>The Ectocarpus genome and the independent evolution of multicellularity in brown algae.</title>
        <authorList>
            <person name="Cock J.M."/>
            <person name="Sterck L."/>
            <person name="Rouze P."/>
            <person name="Scornet D."/>
            <person name="Allen A.E."/>
            <person name="Amoutzias G."/>
            <person name="Anthouard V."/>
            <person name="Artiguenave F."/>
            <person name="Aury J.M."/>
            <person name="Badger J.H."/>
            <person name="Beszteri B."/>
            <person name="Billiau K."/>
            <person name="Bonnet E."/>
            <person name="Bothwell J.H."/>
            <person name="Bowler C."/>
            <person name="Boyen C."/>
            <person name="Brownlee C."/>
            <person name="Carrano C.J."/>
            <person name="Charrier B."/>
            <person name="Cho G.Y."/>
            <person name="Coelho S.M."/>
            <person name="Collen J."/>
            <person name="Corre E."/>
            <person name="Da Silva C."/>
            <person name="Delage L."/>
            <person name="Delaroque N."/>
            <person name="Dittami S.M."/>
            <person name="Doulbeau S."/>
            <person name="Elias M."/>
            <person name="Farnham G."/>
            <person name="Gachon C.M."/>
            <person name="Gschloessl B."/>
            <person name="Heesch S."/>
            <person name="Jabbari K."/>
            <person name="Jubin C."/>
            <person name="Kawai H."/>
            <person name="Kimura K."/>
            <person name="Kloareg B."/>
            <person name="Kupper F.C."/>
            <person name="Lang D."/>
            <person name="Le Bail A."/>
            <person name="Leblanc C."/>
            <person name="Lerouge P."/>
            <person name="Lohr M."/>
            <person name="Lopez P.J."/>
            <person name="Martens C."/>
            <person name="Maumus F."/>
            <person name="Michel G."/>
            <person name="Miranda-Saavedra D."/>
            <person name="Morales J."/>
            <person name="Moreau H."/>
            <person name="Motomura T."/>
            <person name="Nagasato C."/>
            <person name="Napoli C.A."/>
            <person name="Nelson D.R."/>
            <person name="Nyvall-Collen P."/>
            <person name="Peters A.F."/>
            <person name="Pommier C."/>
            <person name="Potin P."/>
            <person name="Poulain J."/>
            <person name="Quesneville H."/>
            <person name="Read B."/>
            <person name="Rensing S.A."/>
            <person name="Ritter A."/>
            <person name="Rousvoal S."/>
            <person name="Samanta M."/>
            <person name="Samson G."/>
            <person name="Schroeder D.C."/>
            <person name="Segurens B."/>
            <person name="Strittmatter M."/>
            <person name="Tonon T."/>
            <person name="Tregear J.W."/>
            <person name="Valentin K."/>
            <person name="von Dassow P."/>
            <person name="Yamagishi T."/>
            <person name="Van de Peer Y."/>
            <person name="Wincker P."/>
        </authorList>
    </citation>
    <scope>NUCLEOTIDE SEQUENCE [LARGE SCALE GENOMIC DNA]</scope>
    <source>
        <strain evidence="3">Ec32 / CCAP1310/4</strain>
    </source>
</reference>
<dbReference type="AlphaFoldDB" id="D8LE69"/>
<evidence type="ECO:0000256" key="1">
    <source>
        <dbReference type="SAM" id="MobiDB-lite"/>
    </source>
</evidence>
<dbReference type="Proteomes" id="UP000002630">
    <property type="component" value="Unassembled WGS sequence"/>
</dbReference>
<dbReference type="InParanoid" id="D8LE69"/>
<organism evidence="2 3">
    <name type="scientific">Ectocarpus siliculosus</name>
    <name type="common">Brown alga</name>
    <name type="synonym">Conferva siliculosa</name>
    <dbReference type="NCBI Taxonomy" id="2880"/>
    <lineage>
        <taxon>Eukaryota</taxon>
        <taxon>Sar</taxon>
        <taxon>Stramenopiles</taxon>
        <taxon>Ochrophyta</taxon>
        <taxon>PX clade</taxon>
        <taxon>Phaeophyceae</taxon>
        <taxon>Ectocarpales</taxon>
        <taxon>Ectocarpaceae</taxon>
        <taxon>Ectocarpus</taxon>
    </lineage>
</organism>
<keyword evidence="3" id="KW-1185">Reference proteome</keyword>
<proteinExistence type="predicted"/>
<dbReference type="EMBL" id="FN649760">
    <property type="protein sequence ID" value="CBN74142.1"/>
    <property type="molecule type" value="Genomic_DNA"/>
</dbReference>
<sequence>MVALSVGLRTSAPGGAAGGLDWGARALSKGGIVGSGDVDAAGAAWNGSAEGWMGMAGGDGGGGGAVSVLALASGSFLDRGPLRVLNTTMEVPPTVFLEGVKGRDETSSPNAARTQQQPLIPLPLQVYFLRTMAVLIQAGPGGGLDVPAVKAVLHAQGLERDKGLKDRSKPRRLASLPGHTDDLLRHTTGESAGFPSGHLMPYRLVAGPLLRLSTAEGGGAAAGLGGVSHEERRRFLVLYEIVATEGSDRPPPPNRDAALRETSRTVCGLVTPAGYGEAHGRYENEAQLSHLFPATDGCFVSTSANAGAEPSALLVEGGGYLAAVYSIPDMQMLGRKALSLPVTRVIATPECLGPQRGKVLYVVRSPHTPSGFLETMVYSDRGGLQCPEPLLPVVSQGEGGGVAPGWAGGRPYANAHLVLEPSERVVDAKFQQLTTVTELATWGYRRGGQETTTTSSTPQPAAPMLAVLTTRRVLMLSAARLTTVAEAWGHPPDSRSALGASGGLSVSAVSVAWAGSSVVCTLEDGRIVYLNPGDGVKNAFQQNEHQHQEPDIPGGGSLGSGPWRPLCSMDRRLCAGGIGIAACLPDRLCLVVRGGAGGGISHLITRPFFPLEPLVAGVLAAASAGSSPPPLPFPLPLFSPGSGSDGSDGGGDVERLLDDGTLQVLRRIVARYAPPRSRLPRGTNPGDGPGLGAGATCSAFRVLSRYGLHVLAAEVAGVSSSSSGGEATETRSSDVFMRRRPWISPLERSHCAASLELPLTAMIEGIGDDPALVDTSTDPDAMTSAVLPAVGSRLSRMALSLGEQSARLGLHEAAARLFDISGEDARLSGYLNGHVNGHTSQSGSLNEAAQAAPDGIETQPEAAAEVEVAAADQLRALTAAREAGGGRGVGKATGEVSAQAAGLFRRTSLLAGVVRFPQASSSSGGLKGKALEAAGGGAKWDVIMEEAKPAGGLSFGGGGRVGEGPPSSSLRPLALHCAEQWSGRVRPECLEVSTYDVVLQVVQPPQALIAGK</sequence>
<protein>
    <submittedName>
        <fullName evidence="2">Uncharacterized protein</fullName>
    </submittedName>
</protein>
<accession>D8LE69</accession>
<dbReference type="OrthoDB" id="10423258at2759"/>
<gene>
    <name evidence="2" type="ORF">Esi_0013_0043</name>
</gene>
<evidence type="ECO:0000313" key="3">
    <source>
        <dbReference type="Proteomes" id="UP000002630"/>
    </source>
</evidence>
<name>D8LE69_ECTSI</name>